<feature type="transmembrane region" description="Helical" evidence="7">
    <location>
        <begin position="368"/>
        <end position="387"/>
    </location>
</feature>
<evidence type="ECO:0000313" key="10">
    <source>
        <dbReference type="Proteomes" id="UP001217838"/>
    </source>
</evidence>
<evidence type="ECO:0000256" key="5">
    <source>
        <dbReference type="ARBA" id="ARBA00022989"/>
    </source>
</evidence>
<evidence type="ECO:0000313" key="9">
    <source>
        <dbReference type="EMBL" id="MDC0675056.1"/>
    </source>
</evidence>
<feature type="transmembrane region" description="Helical" evidence="7">
    <location>
        <begin position="185"/>
        <end position="206"/>
    </location>
</feature>
<gene>
    <name evidence="9" type="primary">ybaL</name>
    <name evidence="9" type="ORF">POL58_45355</name>
</gene>
<dbReference type="InterPro" id="IPR006153">
    <property type="entry name" value="Cation/H_exchanger_TM"/>
</dbReference>
<keyword evidence="3" id="KW-0813">Transport</keyword>
<feature type="transmembrane region" description="Helical" evidence="7">
    <location>
        <begin position="334"/>
        <end position="356"/>
    </location>
</feature>
<dbReference type="InterPro" id="IPR038770">
    <property type="entry name" value="Na+/solute_symporter_sf"/>
</dbReference>
<dbReference type="Gene3D" id="3.40.50.720">
    <property type="entry name" value="NAD(P)-binding Rossmann-like Domain"/>
    <property type="match status" value="1"/>
</dbReference>
<keyword evidence="6 7" id="KW-0472">Membrane</keyword>
<feature type="transmembrane region" description="Helical" evidence="7">
    <location>
        <begin position="116"/>
        <end position="137"/>
    </location>
</feature>
<protein>
    <submittedName>
        <fullName evidence="9">YbaL family putative K(+) efflux transporter</fullName>
    </submittedName>
</protein>
<dbReference type="Pfam" id="PF00999">
    <property type="entry name" value="Na_H_Exchanger"/>
    <property type="match status" value="1"/>
</dbReference>
<feature type="domain" description="RCK N-terminal" evidence="8">
    <location>
        <begin position="414"/>
        <end position="530"/>
    </location>
</feature>
<feature type="transmembrane region" description="Helical" evidence="7">
    <location>
        <begin position="6"/>
        <end position="26"/>
    </location>
</feature>
<dbReference type="InterPro" id="IPR003148">
    <property type="entry name" value="RCK_N"/>
</dbReference>
<organism evidence="9 10">
    <name type="scientific">Nannocystis radixulma</name>
    <dbReference type="NCBI Taxonomy" id="2995305"/>
    <lineage>
        <taxon>Bacteria</taxon>
        <taxon>Pseudomonadati</taxon>
        <taxon>Myxococcota</taxon>
        <taxon>Polyangia</taxon>
        <taxon>Nannocystales</taxon>
        <taxon>Nannocystaceae</taxon>
        <taxon>Nannocystis</taxon>
    </lineage>
</organism>
<dbReference type="InterPro" id="IPR036291">
    <property type="entry name" value="NAD(P)-bd_dom_sf"/>
</dbReference>
<proteinExistence type="inferred from homology"/>
<comment type="subcellular location">
    <subcellularLocation>
        <location evidence="1">Membrane</location>
        <topology evidence="1">Multi-pass membrane protein</topology>
    </subcellularLocation>
</comment>
<dbReference type="PANTHER" id="PTHR42751">
    <property type="entry name" value="SODIUM/HYDROGEN EXCHANGER FAMILY/TRKA DOMAIN PROTEIN"/>
    <property type="match status" value="1"/>
</dbReference>
<dbReference type="Gene3D" id="1.20.1530.20">
    <property type="match status" value="1"/>
</dbReference>
<dbReference type="PROSITE" id="PS51201">
    <property type="entry name" value="RCK_N"/>
    <property type="match status" value="1"/>
</dbReference>
<evidence type="ECO:0000256" key="1">
    <source>
        <dbReference type="ARBA" id="ARBA00004141"/>
    </source>
</evidence>
<dbReference type="NCBIfam" id="NF007950">
    <property type="entry name" value="PRK10669.1"/>
    <property type="match status" value="1"/>
</dbReference>
<dbReference type="Pfam" id="PF02254">
    <property type="entry name" value="TrkA_N"/>
    <property type="match status" value="1"/>
</dbReference>
<dbReference type="EMBL" id="JAQNDN010000027">
    <property type="protein sequence ID" value="MDC0675056.1"/>
    <property type="molecule type" value="Genomic_DNA"/>
</dbReference>
<feature type="transmembrane region" description="Helical" evidence="7">
    <location>
        <begin position="33"/>
        <end position="51"/>
    </location>
</feature>
<dbReference type="PANTHER" id="PTHR42751:SF1">
    <property type="entry name" value="CATION_PROTON ANTIPORTER YBAL-RELATED"/>
    <property type="match status" value="1"/>
</dbReference>
<keyword evidence="4 7" id="KW-0812">Transmembrane</keyword>
<sequence length="566" mass="59205">MLHHTPLLDTIAAGLVFAFALGALATRARLSPLVGYLAAGVVVGPYTPGILADQALATELSEIGVILLMFGVGLHFSLRDLLDVKAIAIPGAVAQIVLATALGAGLAWLLEWPLSAGLMFGLALSVASTVVLLRALEDRRLLDSPRGKIAIGWLIVEDLAMVLALVLVPAMAGAPAEDGSVPSNVWVSLVLTVLKVTGFIAIMLVVGRRAIPWTLERIAGTGSRELFTLCVLAIALGVALGAALLFDVSFALGAFFAGMLLAESEFSHKAASDSLPLRDAFAVLFFVSVGMLFDPHILVEHPLPVLATFAIIVIGKSLAALALVLAFRHPLSTALTISVSLAQIGEFSFILAGLGVELGLLPEMGRDLILAGAILSIICNPLLFAALDRWSRHHDTADGEKKAIVASGPPAPAGLYVLVIGYGRVGSAIAQILRERAVPLLVLDTDPDLVDRAQAQGIPAICGNAANPRVLAEVNPTQVRLALLAIPQPLEAGEIVARLREAKPDMTIIARGHSDAEVQHLLQHGADGAVMAERVMALRMAEMASHSLAYHERLDAAQAASQAAPP</sequence>
<feature type="transmembrane region" description="Helical" evidence="7">
    <location>
        <begin position="63"/>
        <end position="82"/>
    </location>
</feature>
<feature type="transmembrane region" description="Helical" evidence="7">
    <location>
        <begin position="226"/>
        <end position="244"/>
    </location>
</feature>
<dbReference type="Proteomes" id="UP001217838">
    <property type="component" value="Unassembled WGS sequence"/>
</dbReference>
<evidence type="ECO:0000256" key="7">
    <source>
        <dbReference type="SAM" id="Phobius"/>
    </source>
</evidence>
<feature type="transmembrane region" description="Helical" evidence="7">
    <location>
        <begin position="305"/>
        <end position="327"/>
    </location>
</feature>
<evidence type="ECO:0000256" key="6">
    <source>
        <dbReference type="ARBA" id="ARBA00023136"/>
    </source>
</evidence>
<reference evidence="9 10" key="1">
    <citation type="submission" date="2022-11" db="EMBL/GenBank/DDBJ databases">
        <title>Minimal conservation of predation-associated metabolite biosynthetic gene clusters underscores biosynthetic potential of Myxococcota including descriptions for ten novel species: Archangium lansinium sp. nov., Myxococcus landrumus sp. nov., Nannocystis bai.</title>
        <authorList>
            <person name="Ahearne A."/>
            <person name="Stevens C."/>
            <person name="Dowd S."/>
        </authorList>
    </citation>
    <scope>NUCLEOTIDE SEQUENCE [LARGE SCALE GENOMIC DNA]</scope>
    <source>
        <strain evidence="9 10">NCELM</strain>
    </source>
</reference>
<evidence type="ECO:0000256" key="2">
    <source>
        <dbReference type="ARBA" id="ARBA00005551"/>
    </source>
</evidence>
<feature type="transmembrane region" description="Helical" evidence="7">
    <location>
        <begin position="149"/>
        <end position="173"/>
    </location>
</feature>
<evidence type="ECO:0000259" key="8">
    <source>
        <dbReference type="PROSITE" id="PS51201"/>
    </source>
</evidence>
<comment type="caution">
    <text evidence="9">The sequence shown here is derived from an EMBL/GenBank/DDBJ whole genome shotgun (WGS) entry which is preliminary data.</text>
</comment>
<accession>A0ABT5BLN2</accession>
<evidence type="ECO:0000256" key="4">
    <source>
        <dbReference type="ARBA" id="ARBA00022692"/>
    </source>
</evidence>
<dbReference type="SUPFAM" id="SSF51735">
    <property type="entry name" value="NAD(P)-binding Rossmann-fold domains"/>
    <property type="match status" value="1"/>
</dbReference>
<name>A0ABT5BLN2_9BACT</name>
<dbReference type="RefSeq" id="WP_272009765.1">
    <property type="nucleotide sequence ID" value="NZ_JAQNDN010000027.1"/>
</dbReference>
<keyword evidence="5 7" id="KW-1133">Transmembrane helix</keyword>
<keyword evidence="10" id="KW-1185">Reference proteome</keyword>
<comment type="similarity">
    <text evidence="2">Belongs to the monovalent cation:proton antiporter 2 (CPA2) transporter (TC 2.A.37) family.</text>
</comment>
<feature type="transmembrane region" description="Helical" evidence="7">
    <location>
        <begin position="89"/>
        <end position="110"/>
    </location>
</feature>
<evidence type="ECO:0000256" key="3">
    <source>
        <dbReference type="ARBA" id="ARBA00022448"/>
    </source>
</evidence>